<organism evidence="2 3">
    <name type="scientific">Edaphobacter aggregans</name>
    <dbReference type="NCBI Taxonomy" id="570835"/>
    <lineage>
        <taxon>Bacteria</taxon>
        <taxon>Pseudomonadati</taxon>
        <taxon>Acidobacteriota</taxon>
        <taxon>Terriglobia</taxon>
        <taxon>Terriglobales</taxon>
        <taxon>Acidobacteriaceae</taxon>
        <taxon>Edaphobacter</taxon>
    </lineage>
</organism>
<feature type="transmembrane region" description="Helical" evidence="1">
    <location>
        <begin position="226"/>
        <end position="251"/>
    </location>
</feature>
<feature type="transmembrane region" description="Helical" evidence="1">
    <location>
        <begin position="384"/>
        <end position="403"/>
    </location>
</feature>
<dbReference type="Proteomes" id="UP000269669">
    <property type="component" value="Unassembled WGS sequence"/>
</dbReference>
<comment type="caution">
    <text evidence="2">The sequence shown here is derived from an EMBL/GenBank/DDBJ whole genome shotgun (WGS) entry which is preliminary data.</text>
</comment>
<accession>A0A428MKK4</accession>
<name>A0A428MKK4_9BACT</name>
<evidence type="ECO:0000313" key="3">
    <source>
        <dbReference type="Proteomes" id="UP000269669"/>
    </source>
</evidence>
<keyword evidence="1" id="KW-1133">Transmembrane helix</keyword>
<keyword evidence="1" id="KW-0472">Membrane</keyword>
<evidence type="ECO:0000256" key="1">
    <source>
        <dbReference type="SAM" id="Phobius"/>
    </source>
</evidence>
<keyword evidence="3" id="KW-1185">Reference proteome</keyword>
<feature type="transmembrane region" description="Helical" evidence="1">
    <location>
        <begin position="343"/>
        <end position="363"/>
    </location>
</feature>
<evidence type="ECO:0000313" key="2">
    <source>
        <dbReference type="EMBL" id="RSL17387.1"/>
    </source>
</evidence>
<proteinExistence type="predicted"/>
<feature type="transmembrane region" description="Helical" evidence="1">
    <location>
        <begin position="6"/>
        <end position="28"/>
    </location>
</feature>
<gene>
    <name evidence="2" type="ORF">EDE15_2919</name>
</gene>
<dbReference type="AlphaFoldDB" id="A0A428MKK4"/>
<evidence type="ECO:0008006" key="4">
    <source>
        <dbReference type="Google" id="ProtNLM"/>
    </source>
</evidence>
<protein>
    <recommendedName>
        <fullName evidence="4">O-antigen ligase-like membrane protein</fullName>
    </recommendedName>
</protein>
<reference evidence="2 3" key="1">
    <citation type="submission" date="2018-12" db="EMBL/GenBank/DDBJ databases">
        <title>Sequencing of bacterial isolates from soil warming experiment in Harvard Forest, Massachusetts, USA.</title>
        <authorList>
            <person name="Deangelis K."/>
        </authorList>
    </citation>
    <scope>NUCLEOTIDE SEQUENCE [LARGE SCALE GENOMIC DNA]</scope>
    <source>
        <strain evidence="2 3">EB153</strain>
    </source>
</reference>
<feature type="transmembrane region" description="Helical" evidence="1">
    <location>
        <begin position="40"/>
        <end position="58"/>
    </location>
</feature>
<dbReference type="EMBL" id="RSDW01000001">
    <property type="protein sequence ID" value="RSL17387.1"/>
    <property type="molecule type" value="Genomic_DNA"/>
</dbReference>
<feature type="transmembrane region" description="Helical" evidence="1">
    <location>
        <begin position="409"/>
        <end position="427"/>
    </location>
</feature>
<sequence>MQPKNLAFGGGAGVTMLHPLVALLMLIAIMQILTLPRNKAIAPFLVTFFTIPTAQVVLVGPLHFPVLRILILTGLARMALPRSAGSGGTFTGGFNMLDQIVVFWTASALIVVSLQWMDPQGLIKFVGDFLDSLGGYLVVRFLIPDREAVRLTVRALALICLIQGMCMLSEQFTHRNVFAFLGANQPTIRNGKIRSEGVMGTLFGGTFAGVLIPLFLWLWTAGKSKFAAALGLIGATAMVFASHASTSWLAYGSSLLGLSFWFARKRMRLVRWGIVTALVGCHLFMNGPVWSLIEKIDLTGGSSSYHRYELVDNCIRHFSDWWLLGYKYYGRWGFDMWDLCNQFVVAALTGGLITLISFIMIYSRSFGLIGKTRKRVQGIRAQEWFLWCLGSSLFANVVASFGINYMIQLQLMLFVLIACVSIGVLKTRTTVEKKQIRYAVYTVEPKDIDAPVHSRYSRLESGAYSR</sequence>
<keyword evidence="1" id="KW-0812">Transmembrane</keyword>
<feature type="transmembrane region" description="Helical" evidence="1">
    <location>
        <begin position="198"/>
        <end position="220"/>
    </location>
</feature>
<feature type="transmembrane region" description="Helical" evidence="1">
    <location>
        <begin position="272"/>
        <end position="293"/>
    </location>
</feature>